<name>A0A916UVP5_9HYPH</name>
<protein>
    <submittedName>
        <fullName evidence="3">NADP oxidoreductase</fullName>
    </submittedName>
</protein>
<evidence type="ECO:0000259" key="2">
    <source>
        <dbReference type="Pfam" id="PF03807"/>
    </source>
</evidence>
<gene>
    <name evidence="3" type="ORF">GCM10010994_54730</name>
</gene>
<dbReference type="AlphaFoldDB" id="A0A916UVP5"/>
<feature type="domain" description="Pyrroline-5-carboxylate reductase catalytic N-terminal" evidence="2">
    <location>
        <begin position="4"/>
        <end position="93"/>
    </location>
</feature>
<sequence length="267" mass="28368">MTQTIGIIGSGLVGKAIAHLAVAAGYRVVLSNSRGPESLAQLVEALGPLARAASVEQAIAAGDIVALAIPLATFETLPADTFAGKVVLDQTNYYPGMGDFRRADLDNGDLTSSELVQRHLRGAKVVKGIHNLGWHHMQYNARPKGDSQRTTLPIAGDDAAAKQAVAHFLEAVGYDVVDAGSLADSWRIEPNTPIYFWPYAPAIPEGLTEDEAKKAYLHPGKPISPEAARTLIDKTERPSPIGGTLEGLPPIHVVLFLELASADTVQR</sequence>
<evidence type="ECO:0000313" key="4">
    <source>
        <dbReference type="Proteomes" id="UP000637002"/>
    </source>
</evidence>
<dbReference type="InterPro" id="IPR036291">
    <property type="entry name" value="NAD(P)-bd_dom_sf"/>
</dbReference>
<keyword evidence="1" id="KW-0560">Oxidoreductase</keyword>
<organism evidence="3 4">
    <name type="scientific">Chelatococcus reniformis</name>
    <dbReference type="NCBI Taxonomy" id="1494448"/>
    <lineage>
        <taxon>Bacteria</taxon>
        <taxon>Pseudomonadati</taxon>
        <taxon>Pseudomonadota</taxon>
        <taxon>Alphaproteobacteria</taxon>
        <taxon>Hyphomicrobiales</taxon>
        <taxon>Chelatococcaceae</taxon>
        <taxon>Chelatococcus</taxon>
    </lineage>
</organism>
<reference evidence="3" key="2">
    <citation type="submission" date="2020-09" db="EMBL/GenBank/DDBJ databases">
        <authorList>
            <person name="Sun Q."/>
            <person name="Zhou Y."/>
        </authorList>
    </citation>
    <scope>NUCLEOTIDE SEQUENCE</scope>
    <source>
        <strain evidence="3">CGMCC 1.12919</strain>
    </source>
</reference>
<evidence type="ECO:0000313" key="3">
    <source>
        <dbReference type="EMBL" id="GGC89943.1"/>
    </source>
</evidence>
<proteinExistence type="predicted"/>
<dbReference type="InterPro" id="IPR028939">
    <property type="entry name" value="P5C_Rdtase_cat_N"/>
</dbReference>
<comment type="caution">
    <text evidence="3">The sequence shown here is derived from an EMBL/GenBank/DDBJ whole genome shotgun (WGS) entry which is preliminary data.</text>
</comment>
<dbReference type="Gene3D" id="3.40.50.720">
    <property type="entry name" value="NAD(P)-binding Rossmann-like Domain"/>
    <property type="match status" value="1"/>
</dbReference>
<dbReference type="Pfam" id="PF03807">
    <property type="entry name" value="F420_oxidored"/>
    <property type="match status" value="1"/>
</dbReference>
<dbReference type="EMBL" id="BMGG01000011">
    <property type="protein sequence ID" value="GGC89943.1"/>
    <property type="molecule type" value="Genomic_DNA"/>
</dbReference>
<reference evidence="3" key="1">
    <citation type="journal article" date="2014" name="Int. J. Syst. Evol. Microbiol.">
        <title>Complete genome sequence of Corynebacterium casei LMG S-19264T (=DSM 44701T), isolated from a smear-ripened cheese.</title>
        <authorList>
            <consortium name="US DOE Joint Genome Institute (JGI-PGF)"/>
            <person name="Walter F."/>
            <person name="Albersmeier A."/>
            <person name="Kalinowski J."/>
            <person name="Ruckert C."/>
        </authorList>
    </citation>
    <scope>NUCLEOTIDE SEQUENCE</scope>
    <source>
        <strain evidence="3">CGMCC 1.12919</strain>
    </source>
</reference>
<accession>A0A916UVP5</accession>
<dbReference type="SUPFAM" id="SSF51735">
    <property type="entry name" value="NAD(P)-binding Rossmann-fold domains"/>
    <property type="match status" value="1"/>
</dbReference>
<evidence type="ECO:0000256" key="1">
    <source>
        <dbReference type="ARBA" id="ARBA00023002"/>
    </source>
</evidence>
<dbReference type="PANTHER" id="PTHR14239">
    <property type="entry name" value="DUDULIN-RELATED"/>
    <property type="match status" value="1"/>
</dbReference>
<dbReference type="GO" id="GO:0016491">
    <property type="term" value="F:oxidoreductase activity"/>
    <property type="evidence" value="ECO:0007669"/>
    <property type="project" value="UniProtKB-KW"/>
</dbReference>
<dbReference type="InterPro" id="IPR051267">
    <property type="entry name" value="STEAP_metalloreductase"/>
</dbReference>
<keyword evidence="4" id="KW-1185">Reference proteome</keyword>
<dbReference type="Proteomes" id="UP000637002">
    <property type="component" value="Unassembled WGS sequence"/>
</dbReference>